<name>A0A9N8E2D7_9STRA</name>
<reference evidence="1" key="1">
    <citation type="submission" date="2020-06" db="EMBL/GenBank/DDBJ databases">
        <authorList>
            <consortium name="Plant Systems Biology data submission"/>
        </authorList>
    </citation>
    <scope>NUCLEOTIDE SEQUENCE</scope>
    <source>
        <strain evidence="1">D6</strain>
    </source>
</reference>
<evidence type="ECO:0000313" key="2">
    <source>
        <dbReference type="Proteomes" id="UP001153069"/>
    </source>
</evidence>
<dbReference type="EMBL" id="CAICTM010000583">
    <property type="protein sequence ID" value="CAB9513306.1"/>
    <property type="molecule type" value="Genomic_DNA"/>
</dbReference>
<sequence length="244" mass="26318">MQGNGASPMFWVDISAALVACMKDSGFSAMPIACKALHFAGFLFVDDAANIHGTDKDPNTSAVDFLQDFQDSVNCCIGGCDVSVGGEDPGFIRNGDNETDTKVKHRYIIKNCLLPWIDNLRVEGWKRGTPIPENKAAVAWCDGDIAQLSTIANESTLSNYRDRKIHLCKQSAARSATSGCTGPVWMTIAGFNDECEPPKDQCKDRVLVLQIDGLCVGGGGVSVSREDPGFVVLFAMMATMKQIK</sequence>
<accession>A0A9N8E2D7</accession>
<dbReference type="Proteomes" id="UP001153069">
    <property type="component" value="Unassembled WGS sequence"/>
</dbReference>
<gene>
    <name evidence="1" type="ORF">SEMRO_584_G170761.1</name>
</gene>
<keyword evidence="2" id="KW-1185">Reference proteome</keyword>
<evidence type="ECO:0000313" key="1">
    <source>
        <dbReference type="EMBL" id="CAB9513306.1"/>
    </source>
</evidence>
<protein>
    <submittedName>
        <fullName evidence="1">Uncharacterized protein</fullName>
    </submittedName>
</protein>
<comment type="caution">
    <text evidence="1">The sequence shown here is derived from an EMBL/GenBank/DDBJ whole genome shotgun (WGS) entry which is preliminary data.</text>
</comment>
<proteinExistence type="predicted"/>
<dbReference type="AlphaFoldDB" id="A0A9N8E2D7"/>
<organism evidence="1 2">
    <name type="scientific">Seminavis robusta</name>
    <dbReference type="NCBI Taxonomy" id="568900"/>
    <lineage>
        <taxon>Eukaryota</taxon>
        <taxon>Sar</taxon>
        <taxon>Stramenopiles</taxon>
        <taxon>Ochrophyta</taxon>
        <taxon>Bacillariophyta</taxon>
        <taxon>Bacillariophyceae</taxon>
        <taxon>Bacillariophycidae</taxon>
        <taxon>Naviculales</taxon>
        <taxon>Naviculaceae</taxon>
        <taxon>Seminavis</taxon>
    </lineage>
</organism>